<reference evidence="3" key="1">
    <citation type="journal article" date="2019" name="Int. J. Syst. Evol. Microbiol.">
        <title>The Global Catalogue of Microorganisms (GCM) 10K type strain sequencing project: providing services to taxonomists for standard genome sequencing and annotation.</title>
        <authorList>
            <consortium name="The Broad Institute Genomics Platform"/>
            <consortium name="The Broad Institute Genome Sequencing Center for Infectious Disease"/>
            <person name="Wu L."/>
            <person name="Ma J."/>
        </authorList>
    </citation>
    <scope>NUCLEOTIDE SEQUENCE [LARGE SCALE GENOMIC DNA]</scope>
    <source>
        <strain evidence="3">CCUG 49339</strain>
    </source>
</reference>
<feature type="transmembrane region" description="Helical" evidence="1">
    <location>
        <begin position="38"/>
        <end position="57"/>
    </location>
</feature>
<organism evidence="2 3">
    <name type="scientific">Bacillus salitolerans</name>
    <dbReference type="NCBI Taxonomy" id="1437434"/>
    <lineage>
        <taxon>Bacteria</taxon>
        <taxon>Bacillati</taxon>
        <taxon>Bacillota</taxon>
        <taxon>Bacilli</taxon>
        <taxon>Bacillales</taxon>
        <taxon>Bacillaceae</taxon>
        <taxon>Bacillus</taxon>
    </lineage>
</organism>
<keyword evidence="3" id="KW-1185">Reference proteome</keyword>
<protein>
    <submittedName>
        <fullName evidence="2">Uncharacterized protein</fullName>
    </submittedName>
</protein>
<evidence type="ECO:0000313" key="3">
    <source>
        <dbReference type="Proteomes" id="UP001597214"/>
    </source>
</evidence>
<feature type="transmembrane region" description="Helical" evidence="1">
    <location>
        <begin position="63"/>
        <end position="79"/>
    </location>
</feature>
<dbReference type="RefSeq" id="WP_377929950.1">
    <property type="nucleotide sequence ID" value="NZ_JBHUEM010000046.1"/>
</dbReference>
<accession>A0ABW4LW35</accession>
<dbReference type="Proteomes" id="UP001597214">
    <property type="component" value="Unassembled WGS sequence"/>
</dbReference>
<keyword evidence="1" id="KW-0472">Membrane</keyword>
<dbReference type="EMBL" id="JBHUEM010000046">
    <property type="protein sequence ID" value="MFD1738731.1"/>
    <property type="molecule type" value="Genomic_DNA"/>
</dbReference>
<evidence type="ECO:0000256" key="1">
    <source>
        <dbReference type="SAM" id="Phobius"/>
    </source>
</evidence>
<keyword evidence="1" id="KW-0812">Transmembrane</keyword>
<name>A0ABW4LW35_9BACI</name>
<gene>
    <name evidence="2" type="ORF">ACFSCX_19630</name>
</gene>
<proteinExistence type="predicted"/>
<sequence>MSPIVFPFFMIIILIPATIYLCYILFVSISKIESAIKTILLGMHVTLIGGIIVLDTTLDIRELGYVMATIGLLISLVGVKKNK</sequence>
<evidence type="ECO:0000313" key="2">
    <source>
        <dbReference type="EMBL" id="MFD1738731.1"/>
    </source>
</evidence>
<feature type="transmembrane region" description="Helical" evidence="1">
    <location>
        <begin position="6"/>
        <end position="26"/>
    </location>
</feature>
<comment type="caution">
    <text evidence="2">The sequence shown here is derived from an EMBL/GenBank/DDBJ whole genome shotgun (WGS) entry which is preliminary data.</text>
</comment>
<keyword evidence="1" id="KW-1133">Transmembrane helix</keyword>